<dbReference type="PRINTS" id="PR00304">
    <property type="entry name" value="TCOMPLEXTCP1"/>
</dbReference>
<dbReference type="InterPro" id="IPR027410">
    <property type="entry name" value="TCP-1-like_intermed_sf"/>
</dbReference>
<dbReference type="PANTHER" id="PTHR13904">
    <property type="entry name" value="PRE-MRNA SPLICING FACTOR PRP31"/>
    <property type="match status" value="1"/>
</dbReference>
<reference evidence="7 8" key="1">
    <citation type="journal article" date="2019" name="Genome Biol. Evol.">
        <title>The Rhododendron genome and chromosomal organization provide insight into shared whole-genome duplications across the heath family (Ericaceae).</title>
        <authorList>
            <person name="Soza V.L."/>
            <person name="Lindsley D."/>
            <person name="Waalkes A."/>
            <person name="Ramage E."/>
            <person name="Patwardhan R.P."/>
            <person name="Burton J.N."/>
            <person name="Adey A."/>
            <person name="Kumar A."/>
            <person name="Qiu R."/>
            <person name="Shendure J."/>
            <person name="Hall B."/>
        </authorList>
    </citation>
    <scope>NUCLEOTIDE SEQUENCE [LARGE SCALE GENOMIC DNA]</scope>
    <source>
        <strain evidence="7">RSF 1966-606</strain>
    </source>
</reference>
<evidence type="ECO:0000313" key="8">
    <source>
        <dbReference type="Proteomes" id="UP000428333"/>
    </source>
</evidence>
<evidence type="ECO:0000256" key="2">
    <source>
        <dbReference type="ARBA" id="ARBA00022741"/>
    </source>
</evidence>
<dbReference type="GO" id="GO:0005524">
    <property type="term" value="F:ATP binding"/>
    <property type="evidence" value="ECO:0007669"/>
    <property type="project" value="UniProtKB-KW"/>
</dbReference>
<accession>A0A6A4LND4</accession>
<dbReference type="SUPFAM" id="SSF52029">
    <property type="entry name" value="GroEL apical domain-like"/>
    <property type="match status" value="1"/>
</dbReference>
<dbReference type="InterPro" id="IPR042239">
    <property type="entry name" value="Nop_C"/>
</dbReference>
<dbReference type="GO" id="GO:0071011">
    <property type="term" value="C:precatalytic spliceosome"/>
    <property type="evidence" value="ECO:0007669"/>
    <property type="project" value="TreeGrafter"/>
</dbReference>
<keyword evidence="4 5" id="KW-0143">Chaperone</keyword>
<evidence type="ECO:0000256" key="1">
    <source>
        <dbReference type="ARBA" id="ARBA00008020"/>
    </source>
</evidence>
<dbReference type="GO" id="GO:0140662">
    <property type="term" value="F:ATP-dependent protein folding chaperone"/>
    <property type="evidence" value="ECO:0007669"/>
    <property type="project" value="InterPro"/>
</dbReference>
<dbReference type="Gene3D" id="3.30.260.10">
    <property type="entry name" value="TCP-1-like chaperonin intermediate domain"/>
    <property type="match status" value="1"/>
</dbReference>
<comment type="similarity">
    <text evidence="1 5">Belongs to the TCP-1 chaperonin family.</text>
</comment>
<gene>
    <name evidence="7" type="ORF">C3L33_09310</name>
</gene>
<evidence type="ECO:0000259" key="6">
    <source>
        <dbReference type="PROSITE" id="PS51358"/>
    </source>
</evidence>
<dbReference type="InterPro" id="IPR002687">
    <property type="entry name" value="Nop_dom"/>
</dbReference>
<name>A0A6A4LND4_9ERIC</name>
<dbReference type="Gene3D" id="1.10.246.90">
    <property type="entry name" value="Nop domain"/>
    <property type="match status" value="1"/>
</dbReference>
<dbReference type="SUPFAM" id="SSF89124">
    <property type="entry name" value="Nop domain"/>
    <property type="match status" value="1"/>
</dbReference>
<dbReference type="Pfam" id="PF00118">
    <property type="entry name" value="Cpn60_TCP1"/>
    <property type="match status" value="2"/>
</dbReference>
<dbReference type="OrthoDB" id="1553761at2759"/>
<dbReference type="AlphaFoldDB" id="A0A6A4LND4"/>
<comment type="caution">
    <text evidence="7">The sequence shown here is derived from an EMBL/GenBank/DDBJ whole genome shotgun (WGS) entry which is preliminary data.</text>
</comment>
<dbReference type="InterPro" id="IPR027409">
    <property type="entry name" value="GroEL-like_apical_dom_sf"/>
</dbReference>
<dbReference type="InterPro" id="IPR036070">
    <property type="entry name" value="Nop_dom_sf"/>
</dbReference>
<dbReference type="Proteomes" id="UP000428333">
    <property type="component" value="Linkage Group LG05"/>
</dbReference>
<keyword evidence="3 5" id="KW-0067">ATP-binding</keyword>
<dbReference type="SMART" id="SM00931">
    <property type="entry name" value="NOSIC"/>
    <property type="match status" value="1"/>
</dbReference>
<dbReference type="InterPro" id="IPR017998">
    <property type="entry name" value="Chaperone_TCP-1"/>
</dbReference>
<organism evidence="7 8">
    <name type="scientific">Rhododendron williamsianum</name>
    <dbReference type="NCBI Taxonomy" id="262921"/>
    <lineage>
        <taxon>Eukaryota</taxon>
        <taxon>Viridiplantae</taxon>
        <taxon>Streptophyta</taxon>
        <taxon>Embryophyta</taxon>
        <taxon>Tracheophyta</taxon>
        <taxon>Spermatophyta</taxon>
        <taxon>Magnoliopsida</taxon>
        <taxon>eudicotyledons</taxon>
        <taxon>Gunneridae</taxon>
        <taxon>Pentapetalae</taxon>
        <taxon>asterids</taxon>
        <taxon>Ericales</taxon>
        <taxon>Ericaceae</taxon>
        <taxon>Ericoideae</taxon>
        <taxon>Rhodoreae</taxon>
        <taxon>Rhododendron</taxon>
    </lineage>
</organism>
<dbReference type="InterPro" id="IPR002423">
    <property type="entry name" value="Cpn60/GroEL/TCP-1"/>
</dbReference>
<dbReference type="Gene3D" id="1.10.287.4070">
    <property type="match status" value="1"/>
</dbReference>
<keyword evidence="8" id="KW-1185">Reference proteome</keyword>
<dbReference type="InterPro" id="IPR012976">
    <property type="entry name" value="NOSIC"/>
</dbReference>
<dbReference type="GO" id="GO:0000244">
    <property type="term" value="P:spliceosomal tri-snRNP complex assembly"/>
    <property type="evidence" value="ECO:0007669"/>
    <property type="project" value="InterPro"/>
</dbReference>
<dbReference type="PANTHER" id="PTHR13904:SF0">
    <property type="entry name" value="U4_U6 SMALL NUCLEAR RIBONUCLEOPROTEIN PRP31"/>
    <property type="match status" value="1"/>
</dbReference>
<dbReference type="GO" id="GO:0046540">
    <property type="term" value="C:U4/U6 x U5 tri-snRNP complex"/>
    <property type="evidence" value="ECO:0007669"/>
    <property type="project" value="InterPro"/>
</dbReference>
<dbReference type="Pfam" id="PF01798">
    <property type="entry name" value="Nop"/>
    <property type="match status" value="1"/>
</dbReference>
<feature type="non-terminal residue" evidence="7">
    <location>
        <position position="1"/>
    </location>
</feature>
<protein>
    <recommendedName>
        <fullName evidence="6">Nop domain-containing protein</fullName>
    </recommendedName>
</protein>
<dbReference type="InterPro" id="IPR027413">
    <property type="entry name" value="GROEL-like_equatorial_sf"/>
</dbReference>
<dbReference type="InterPro" id="IPR027105">
    <property type="entry name" value="Prp31"/>
</dbReference>
<feature type="domain" description="Nop" evidence="6">
    <location>
        <begin position="211"/>
        <end position="328"/>
    </location>
</feature>
<dbReference type="SUPFAM" id="SSF48592">
    <property type="entry name" value="GroEL equatorial domain-like"/>
    <property type="match status" value="1"/>
</dbReference>
<dbReference type="Gene3D" id="1.10.560.10">
    <property type="entry name" value="GroEL-like equatorial domain"/>
    <property type="match status" value="1"/>
</dbReference>
<dbReference type="Gene3D" id="3.50.7.10">
    <property type="entry name" value="GroEL"/>
    <property type="match status" value="1"/>
</dbReference>
<evidence type="ECO:0000256" key="5">
    <source>
        <dbReference type="RuleBase" id="RU004187"/>
    </source>
</evidence>
<proteinExistence type="inferred from homology"/>
<evidence type="ECO:0000313" key="7">
    <source>
        <dbReference type="EMBL" id="KAE9458792.1"/>
    </source>
</evidence>
<dbReference type="EMBL" id="QEFC01001234">
    <property type="protein sequence ID" value="KAE9458792.1"/>
    <property type="molecule type" value="Genomic_DNA"/>
</dbReference>
<keyword evidence="2 5" id="KW-0547">Nucleotide-binding</keyword>
<evidence type="ECO:0000256" key="4">
    <source>
        <dbReference type="ARBA" id="ARBA00023186"/>
    </source>
</evidence>
<sequence>METDFESTLPNLHALSVTEAVSEKAHQDRMDEDGVVEHVEAHNSADDDLDSISKVHKTRRYIDIMEMAEKMPELFSTQGIVLEEDAGLQLIADCFALRGDILRDIGKLYKFIRGKYHSRFPKLELSGLSLENYAQVVKKVGNEMDLTLVNLNGVISPTMISGFLKKVSTPCGKPLPDEVLRKVFDACNRLLVLSSTESSVSAFVDKITEYIAPNLFALLGSCLTSKLIMASGGLSPLANIPADNFNLLGPKNITNLERFLTEMPQFDWLEDTDFLARVHSGLEFNVYRHVAKKTTVAACVDCRKEDPTGKTGKCMRDEIFMEIERWIKEPYYGGYERKKSKRREDPLSKLKQKKRYATMRRMQKTKELIEMERMGFVAPRDAGRQAGIGQFVAPSGALAICLTRYSHWLLCAAARLSSCSVRCYCDLLNKVWLFVDPFSKGSLFRARASERSSTGLPLQLNAHSTTKEQALNFTVFSRNGYLVFAHKLVSNFSDSQLTKLCSISLTISLFLCFVLPLKRFAATILSNISDARLLSDIIKKGFGPLGRKISTNLLRDILVADSTCNIFAGVDVQNPSAQILLLMGKEQQDTSGDGVILTIALAGELLKKAGKLMKKDNVHPYHIIKGYKRALEMACQNAKEWALMGDDIFDAKNKSHVTFRIDSVISSQLFQPVEGLSSVIAQACIEAWPKVLYFLVDGGLDSGIPDHGILIRGMLLHATIGGTINSVANGKELCGVRICSGIGKEVEGYRKLQNYWHDLDLQGFRCRIKVAVFSCGIDTFEQDAIAYFEAKVEEFITTVAGCGANVIVSDTDLGGQALLCCNIHKLMFLKVRSKSIIRHLCRTTGATAMSKPRLPSTEEFGYVDSISMEEVGGSNVVIVKNETTCDPTSTIVLPLFRGRNLDDLRRAIMAGVNSYKAMCMNGEIILGAGATEFVLSKRLWEASYEVTGDEQLAFRKFAKSLEMVPKSLAKNGGYEGHLIVDTLNKRYEAHSETNLGVDLKNGTCKDVSDINIWDLLNTKLNALKNACEAATAVLVMYLVNSFTTFVIRFA</sequence>
<dbReference type="GO" id="GO:0005687">
    <property type="term" value="C:U4 snRNP"/>
    <property type="evidence" value="ECO:0007669"/>
    <property type="project" value="TreeGrafter"/>
</dbReference>
<dbReference type="PROSITE" id="PS51358">
    <property type="entry name" value="NOP"/>
    <property type="match status" value="1"/>
</dbReference>
<evidence type="ECO:0000256" key="3">
    <source>
        <dbReference type="ARBA" id="ARBA00022840"/>
    </source>
</evidence>